<evidence type="ECO:0000313" key="3">
    <source>
        <dbReference type="Proteomes" id="UP000076154"/>
    </source>
</evidence>
<dbReference type="InParanoid" id="A0A369K341"/>
<sequence length="164" mass="17973">MAVKRKFDIDSDEVPQTSAKQLKLIPFPNVDSDDDVHMFDAEPLYLEPHHSRLPSNVSSTSSNGSESPSTNSPAYPSFDLYPMPFFSSEGSVNTNSHNYAHYATHSPKTPPIGLLQPTSAFVHHGTNCSQIPKLRIACAAGLNGQRTMWSFCEQCGAISMVEND</sequence>
<protein>
    <submittedName>
        <fullName evidence="2">Uncharacterized protein</fullName>
    </submittedName>
</protein>
<feature type="region of interest" description="Disordered" evidence="1">
    <location>
        <begin position="50"/>
        <end position="75"/>
    </location>
</feature>
<reference evidence="2" key="1">
    <citation type="submission" date="2018-04" db="EMBL/GenBank/DDBJ databases">
        <title>Whole genome sequencing of Hypsizygus marmoreus.</title>
        <authorList>
            <person name="Choi I.-G."/>
            <person name="Min B."/>
            <person name="Kim J.-G."/>
            <person name="Kim S."/>
            <person name="Oh Y.-L."/>
            <person name="Kong W.-S."/>
            <person name="Park H."/>
            <person name="Jeong J."/>
            <person name="Song E.-S."/>
        </authorList>
    </citation>
    <scope>NUCLEOTIDE SEQUENCE [LARGE SCALE GENOMIC DNA]</scope>
    <source>
        <strain evidence="2">51987-8</strain>
    </source>
</reference>
<proteinExistence type="predicted"/>
<comment type="caution">
    <text evidence="2">The sequence shown here is derived from an EMBL/GenBank/DDBJ whole genome shotgun (WGS) entry which is preliminary data.</text>
</comment>
<dbReference type="EMBL" id="LUEZ02000041">
    <property type="protein sequence ID" value="RDB25326.1"/>
    <property type="molecule type" value="Genomic_DNA"/>
</dbReference>
<organism evidence="2 3">
    <name type="scientific">Hypsizygus marmoreus</name>
    <name type="common">White beech mushroom</name>
    <name type="synonym">Agaricus marmoreus</name>
    <dbReference type="NCBI Taxonomy" id="39966"/>
    <lineage>
        <taxon>Eukaryota</taxon>
        <taxon>Fungi</taxon>
        <taxon>Dikarya</taxon>
        <taxon>Basidiomycota</taxon>
        <taxon>Agaricomycotina</taxon>
        <taxon>Agaricomycetes</taxon>
        <taxon>Agaricomycetidae</taxon>
        <taxon>Agaricales</taxon>
        <taxon>Tricholomatineae</taxon>
        <taxon>Lyophyllaceae</taxon>
        <taxon>Hypsizygus</taxon>
    </lineage>
</organism>
<dbReference type="Proteomes" id="UP000076154">
    <property type="component" value="Unassembled WGS sequence"/>
</dbReference>
<dbReference type="OrthoDB" id="2574468at2759"/>
<dbReference type="AlphaFoldDB" id="A0A369K341"/>
<evidence type="ECO:0000313" key="2">
    <source>
        <dbReference type="EMBL" id="RDB25326.1"/>
    </source>
</evidence>
<accession>A0A369K341</accession>
<keyword evidence="3" id="KW-1185">Reference proteome</keyword>
<feature type="compositionally biased region" description="Low complexity" evidence="1">
    <location>
        <begin position="54"/>
        <end position="73"/>
    </location>
</feature>
<name>A0A369K341_HYPMA</name>
<gene>
    <name evidence="2" type="ORF">Hypma_008053</name>
</gene>
<evidence type="ECO:0000256" key="1">
    <source>
        <dbReference type="SAM" id="MobiDB-lite"/>
    </source>
</evidence>